<dbReference type="RefSeq" id="WP_378520651.1">
    <property type="nucleotide sequence ID" value="NZ_CBCSDI010000036.1"/>
</dbReference>
<dbReference type="InterPro" id="IPR004360">
    <property type="entry name" value="Glyas_Fos-R_dOase_dom"/>
</dbReference>
<dbReference type="Gene3D" id="3.30.720.120">
    <property type="match status" value="1"/>
</dbReference>
<name>A0ABV6E7B0_9ACTN</name>
<keyword evidence="3" id="KW-1185">Reference proteome</keyword>
<accession>A0ABV6E7B0</accession>
<dbReference type="PANTHER" id="PTHR34109:SF1">
    <property type="entry name" value="VOC DOMAIN-CONTAINING PROTEIN"/>
    <property type="match status" value="1"/>
</dbReference>
<dbReference type="PROSITE" id="PS51819">
    <property type="entry name" value="VOC"/>
    <property type="match status" value="1"/>
</dbReference>
<evidence type="ECO:0000313" key="3">
    <source>
        <dbReference type="Proteomes" id="UP001589698"/>
    </source>
</evidence>
<dbReference type="Pfam" id="PF00903">
    <property type="entry name" value="Glyoxalase"/>
    <property type="match status" value="1"/>
</dbReference>
<dbReference type="InterPro" id="IPR037523">
    <property type="entry name" value="VOC_core"/>
</dbReference>
<proteinExistence type="predicted"/>
<dbReference type="PANTHER" id="PTHR34109">
    <property type="entry name" value="BNAUNNG04460D PROTEIN-RELATED"/>
    <property type="match status" value="1"/>
</dbReference>
<feature type="domain" description="VOC" evidence="1">
    <location>
        <begin position="7"/>
        <end position="127"/>
    </location>
</feature>
<reference evidence="2 3" key="1">
    <citation type="submission" date="2024-09" db="EMBL/GenBank/DDBJ databases">
        <authorList>
            <person name="Sun Q."/>
            <person name="Mori K."/>
        </authorList>
    </citation>
    <scope>NUCLEOTIDE SEQUENCE [LARGE SCALE GENOMIC DNA]</scope>
    <source>
        <strain evidence="2 3">CCM 8654</strain>
    </source>
</reference>
<dbReference type="EMBL" id="JBHLXH010000005">
    <property type="protein sequence ID" value="MFC0224872.1"/>
    <property type="molecule type" value="Genomic_DNA"/>
</dbReference>
<protein>
    <submittedName>
        <fullName evidence="2">VOC family protein</fullName>
    </submittedName>
</protein>
<sequence length="130" mass="13808">MDDLSRTTLWHTFSVRDVRLMTGWLAAVGFVEHATYRDEADPEVVVHAEWVWPGGGGIMFGSERPGSAIAGTGPAAAYLVTPDPDAAFEAAVAAGATVVRPMVDQDYGGRGGSVLDPEGNHWSFGDYQPS</sequence>
<comment type="caution">
    <text evidence="2">The sequence shown here is derived from an EMBL/GenBank/DDBJ whole genome shotgun (WGS) entry which is preliminary data.</text>
</comment>
<dbReference type="Gene3D" id="3.30.720.110">
    <property type="match status" value="1"/>
</dbReference>
<dbReference type="Proteomes" id="UP001589698">
    <property type="component" value="Unassembled WGS sequence"/>
</dbReference>
<evidence type="ECO:0000259" key="1">
    <source>
        <dbReference type="PROSITE" id="PS51819"/>
    </source>
</evidence>
<dbReference type="SUPFAM" id="SSF54593">
    <property type="entry name" value="Glyoxalase/Bleomycin resistance protein/Dihydroxybiphenyl dioxygenase"/>
    <property type="match status" value="1"/>
</dbReference>
<evidence type="ECO:0000313" key="2">
    <source>
        <dbReference type="EMBL" id="MFC0224872.1"/>
    </source>
</evidence>
<organism evidence="2 3">
    <name type="scientific">Nocardioides zeicaulis</name>
    <dbReference type="NCBI Taxonomy" id="1776857"/>
    <lineage>
        <taxon>Bacteria</taxon>
        <taxon>Bacillati</taxon>
        <taxon>Actinomycetota</taxon>
        <taxon>Actinomycetes</taxon>
        <taxon>Propionibacteriales</taxon>
        <taxon>Nocardioidaceae</taxon>
        <taxon>Nocardioides</taxon>
    </lineage>
</organism>
<gene>
    <name evidence="2" type="ORF">ACFFJG_20465</name>
</gene>
<dbReference type="InterPro" id="IPR029068">
    <property type="entry name" value="Glyas_Bleomycin-R_OHBP_Dase"/>
</dbReference>